<name>X1BHJ3_9ZZZZ</name>
<sequence>ENSPGRVQLKSGSAWPTHRNFASFVIEFKAGYGLAGTDVPDVLRQAILKIVATFYEERQAGLLTKEHKALLSPFKIYRF</sequence>
<dbReference type="AlphaFoldDB" id="X1BHJ3"/>
<feature type="non-terminal residue" evidence="1">
    <location>
        <position position="1"/>
    </location>
</feature>
<gene>
    <name evidence="1" type="ORF">S01H4_36056</name>
</gene>
<accession>X1BHJ3</accession>
<evidence type="ECO:0000313" key="1">
    <source>
        <dbReference type="EMBL" id="GAG83583.1"/>
    </source>
</evidence>
<comment type="caution">
    <text evidence="1">The sequence shown here is derived from an EMBL/GenBank/DDBJ whole genome shotgun (WGS) entry which is preliminary data.</text>
</comment>
<protein>
    <submittedName>
        <fullName evidence="1">Uncharacterized protein</fullName>
    </submittedName>
</protein>
<proteinExistence type="predicted"/>
<dbReference type="EMBL" id="BART01019233">
    <property type="protein sequence ID" value="GAG83583.1"/>
    <property type="molecule type" value="Genomic_DNA"/>
</dbReference>
<organism evidence="1">
    <name type="scientific">marine sediment metagenome</name>
    <dbReference type="NCBI Taxonomy" id="412755"/>
    <lineage>
        <taxon>unclassified sequences</taxon>
        <taxon>metagenomes</taxon>
        <taxon>ecological metagenomes</taxon>
    </lineage>
</organism>
<reference evidence="1" key="1">
    <citation type="journal article" date="2014" name="Front. Microbiol.">
        <title>High frequency of phylogenetically diverse reductive dehalogenase-homologous genes in deep subseafloor sedimentary metagenomes.</title>
        <authorList>
            <person name="Kawai M."/>
            <person name="Futagami T."/>
            <person name="Toyoda A."/>
            <person name="Takaki Y."/>
            <person name="Nishi S."/>
            <person name="Hori S."/>
            <person name="Arai W."/>
            <person name="Tsubouchi T."/>
            <person name="Morono Y."/>
            <person name="Uchiyama I."/>
            <person name="Ito T."/>
            <person name="Fujiyama A."/>
            <person name="Inagaki F."/>
            <person name="Takami H."/>
        </authorList>
    </citation>
    <scope>NUCLEOTIDE SEQUENCE</scope>
    <source>
        <strain evidence="1">Expedition CK06-06</strain>
    </source>
</reference>